<keyword evidence="4" id="KW-1185">Reference proteome</keyword>
<proteinExistence type="predicted"/>
<evidence type="ECO:0000256" key="1">
    <source>
        <dbReference type="SAM" id="MobiDB-lite"/>
    </source>
</evidence>
<feature type="chain" id="PRO_5032869062" description="DUF4148 domain-containing protein" evidence="2">
    <location>
        <begin position="24"/>
        <end position="105"/>
    </location>
</feature>
<feature type="region of interest" description="Disordered" evidence="1">
    <location>
        <begin position="32"/>
        <end position="96"/>
    </location>
</feature>
<dbReference type="Proteomes" id="UP000595610">
    <property type="component" value="Chromosome 2"/>
</dbReference>
<name>A0A7T4TAF5_9BURK</name>
<sequence length="105" mass="10602">MKFRLLMVAACAVLLLVPRAVSALGLEGQPAGGISGSAQMQQNANESAQATTDMSLGGTWQDPDTGGQGTRNVSYGGVPAGQSEAGGRHGQSCGAGSQCRIYFGQ</sequence>
<evidence type="ECO:0000313" key="3">
    <source>
        <dbReference type="EMBL" id="QQC65925.1"/>
    </source>
</evidence>
<keyword evidence="2" id="KW-0732">Signal</keyword>
<feature type="signal peptide" evidence="2">
    <location>
        <begin position="1"/>
        <end position="23"/>
    </location>
</feature>
<protein>
    <recommendedName>
        <fullName evidence="5">DUF4148 domain-containing protein</fullName>
    </recommendedName>
</protein>
<accession>A0A7T4TAF5</accession>
<dbReference type="EMBL" id="CP066076">
    <property type="protein sequence ID" value="QQC65925.1"/>
    <property type="molecule type" value="Genomic_DNA"/>
</dbReference>
<reference evidence="3 4" key="1">
    <citation type="submission" date="2020-12" db="EMBL/GenBank/DDBJ databases">
        <title>FDA dAtabase for Regulatory Grade micrObial Sequences (FDA-ARGOS): Supporting development and validation of Infectious Disease Dx tests.</title>
        <authorList>
            <person name="Nelson B."/>
            <person name="Plummer A."/>
            <person name="Tallon L."/>
            <person name="Sadzewicz L."/>
            <person name="Zhao X."/>
            <person name="Boylan J."/>
            <person name="Ott S."/>
            <person name="Bowen H."/>
            <person name="Vavikolanu K."/>
            <person name="Mehta A."/>
            <person name="Aluvathingal J."/>
            <person name="Nadendla S."/>
            <person name="Myers T."/>
            <person name="Yan Y."/>
            <person name="Sichtig H."/>
        </authorList>
    </citation>
    <scope>NUCLEOTIDE SEQUENCE [LARGE SCALE GENOMIC DNA]</scope>
    <source>
        <strain evidence="3 4">FDAARGOS_1049</strain>
    </source>
</reference>
<dbReference type="RefSeq" id="WP_042325028.1">
    <property type="nucleotide sequence ID" value="NZ_CP066076.1"/>
</dbReference>
<gene>
    <name evidence="3" type="ORF">I6I06_24335</name>
</gene>
<organism evidence="3 4">
    <name type="scientific">Paraburkholderia ginsengisoli</name>
    <dbReference type="NCBI Taxonomy" id="311231"/>
    <lineage>
        <taxon>Bacteria</taxon>
        <taxon>Pseudomonadati</taxon>
        <taxon>Pseudomonadota</taxon>
        <taxon>Betaproteobacteria</taxon>
        <taxon>Burkholderiales</taxon>
        <taxon>Burkholderiaceae</taxon>
        <taxon>Paraburkholderia</taxon>
    </lineage>
</organism>
<evidence type="ECO:0000256" key="2">
    <source>
        <dbReference type="SAM" id="SignalP"/>
    </source>
</evidence>
<evidence type="ECO:0008006" key="5">
    <source>
        <dbReference type="Google" id="ProtNLM"/>
    </source>
</evidence>
<feature type="compositionally biased region" description="Polar residues" evidence="1">
    <location>
        <begin position="36"/>
        <end position="54"/>
    </location>
</feature>
<evidence type="ECO:0000313" key="4">
    <source>
        <dbReference type="Proteomes" id="UP000595610"/>
    </source>
</evidence>
<dbReference type="KEGG" id="pgis:I6I06_24335"/>
<dbReference type="AlphaFoldDB" id="A0A7T4TAF5"/>